<dbReference type="PANTHER" id="PTHR46018">
    <property type="entry name" value="ZINC PHOSPHODIESTERASE ELAC PROTEIN 1"/>
    <property type="match status" value="1"/>
</dbReference>
<accession>A0A5E4X2J9</accession>
<evidence type="ECO:0000313" key="3">
    <source>
        <dbReference type="Proteomes" id="UP000414233"/>
    </source>
</evidence>
<dbReference type="SUPFAM" id="SSF56281">
    <property type="entry name" value="Metallo-hydrolase/oxidoreductase"/>
    <property type="match status" value="1"/>
</dbReference>
<sequence>MHALFDPRLVNDAFGDPGLYVDFRDERRALLFDLGDITRLLPRQLMRLSHVFVTHTHMDHFCGFDHLLRVILGRKACIVMFGGPDFLDQIEHKLRAYTWNVVHRYEVELVIDARELGVGGGGQRALFSSRRRFAREAGASFGRSDDVVHDEATFRVRGRFVDHDIPCVAYVIEEKARVKVAKDRLEAQGVSAGAWLRELKHAVLTGAPDEAPIQVLWRDRHGEHAMTRQVGELRHLILAIVPGQRIGYVTDLRYTESNVETLSHLMHDVDLLFIESVFLDEDKAHGLRKNHLTARQAGLIARRLGARAVVPFHFSPRYEGRSAALIAEMQAAWSGTSALAGQRPNL</sequence>
<evidence type="ECO:0000259" key="1">
    <source>
        <dbReference type="Pfam" id="PF12706"/>
    </source>
</evidence>
<dbReference type="GO" id="GO:0042781">
    <property type="term" value="F:3'-tRNA processing endoribonuclease activity"/>
    <property type="evidence" value="ECO:0007669"/>
    <property type="project" value="UniProtKB-EC"/>
</dbReference>
<dbReference type="Pfam" id="PF12706">
    <property type="entry name" value="Lactamase_B_2"/>
    <property type="match status" value="1"/>
</dbReference>
<keyword evidence="2" id="KW-0378">Hydrolase</keyword>
<evidence type="ECO:0000313" key="2">
    <source>
        <dbReference type="EMBL" id="VVE30478.1"/>
    </source>
</evidence>
<dbReference type="Proteomes" id="UP000414233">
    <property type="component" value="Unassembled WGS sequence"/>
</dbReference>
<name>A0A5E4X2J9_9BURK</name>
<dbReference type="RefSeq" id="WP_150698353.1">
    <property type="nucleotide sequence ID" value="NZ_CABPRZ010000015.1"/>
</dbReference>
<dbReference type="Gene3D" id="3.60.15.10">
    <property type="entry name" value="Ribonuclease Z/Hydroxyacylglutathione hydrolase-like"/>
    <property type="match status" value="1"/>
</dbReference>
<organism evidence="2 3">
    <name type="scientific">Pandoraea terrae</name>
    <dbReference type="NCBI Taxonomy" id="1537710"/>
    <lineage>
        <taxon>Bacteria</taxon>
        <taxon>Pseudomonadati</taxon>
        <taxon>Pseudomonadota</taxon>
        <taxon>Betaproteobacteria</taxon>
        <taxon>Burkholderiales</taxon>
        <taxon>Burkholderiaceae</taxon>
        <taxon>Pandoraea</taxon>
    </lineage>
</organism>
<keyword evidence="3" id="KW-1185">Reference proteome</keyword>
<feature type="domain" description="Metallo-beta-lactamase" evidence="1">
    <location>
        <begin position="238"/>
        <end position="314"/>
    </location>
</feature>
<protein>
    <submittedName>
        <fullName evidence="2">Ribonuclease BN</fullName>
        <ecNumber evidence="2">3.1.26.11</ecNumber>
    </submittedName>
</protein>
<dbReference type="EMBL" id="CABPRZ010000015">
    <property type="protein sequence ID" value="VVE30478.1"/>
    <property type="molecule type" value="Genomic_DNA"/>
</dbReference>
<dbReference type="InterPro" id="IPR001279">
    <property type="entry name" value="Metallo-B-lactamas"/>
</dbReference>
<dbReference type="NCBIfam" id="NF002558">
    <property type="entry name" value="PRK02126.1"/>
    <property type="match status" value="1"/>
</dbReference>
<dbReference type="PANTHER" id="PTHR46018:SF7">
    <property type="entry name" value="RIBONUCLEASE Z"/>
    <property type="match status" value="1"/>
</dbReference>
<dbReference type="AlphaFoldDB" id="A0A5E4X2J9"/>
<dbReference type="EC" id="3.1.26.11" evidence="2"/>
<reference evidence="2 3" key="1">
    <citation type="submission" date="2019-08" db="EMBL/GenBank/DDBJ databases">
        <authorList>
            <person name="Peeters C."/>
        </authorList>
    </citation>
    <scope>NUCLEOTIDE SEQUENCE [LARGE SCALE GENOMIC DNA]</scope>
    <source>
        <strain evidence="2 3">LMG 30175</strain>
    </source>
</reference>
<gene>
    <name evidence="2" type="primary">rbn</name>
    <name evidence="2" type="ORF">PTE30175_03527</name>
</gene>
<dbReference type="OrthoDB" id="9803916at2"/>
<proteinExistence type="predicted"/>
<dbReference type="InterPro" id="IPR036866">
    <property type="entry name" value="RibonucZ/Hydroxyglut_hydro"/>
</dbReference>